<dbReference type="InterPro" id="IPR036322">
    <property type="entry name" value="WD40_repeat_dom_sf"/>
</dbReference>
<evidence type="ECO:0000256" key="1">
    <source>
        <dbReference type="ARBA" id="ARBA00022574"/>
    </source>
</evidence>
<sequence>MLLIFRQSEYSTSYYKTKSTLNYKQKGTLYIRRRSQLLRECAKSGKDPSVRKDHLHIRAQLLNSRYGSPAFSDGGSIRSRSISLRSGGRSGLDNFDKLNLSDSKKHRRNLSSGSLKHIFEGPMKRVFDSIEVVPTDEAEASRAMAGGKTVSENYAFAGMHHIFDQHTAAVTNVKFGHDDKTRLACASLDGTLSICQVIPDPATVICMLRGHAAGVTDFVFSLSNDVILSVSLDATARVWDIAAGKCMRVIEDSMAAELMSCVFHPLNNNMFVTGNSKCFVQVLNISTGKGYKGGSSKVTGKVLALAFDSTGHILWTGDDKGSIHSFTIDVNSGKLIKARRITVCEGLPVTCISARSWISREARDPSLLVNCCVNALCLFKQGACVISGSEDMCVYFFDVCKESKPCVNKLLGHSAPVLDVCFNCDESLLASCDEQGMVIIWKKREANWLTGKK</sequence>
<evidence type="ECO:0000313" key="5">
    <source>
        <dbReference type="Proteomes" id="UP000683360"/>
    </source>
</evidence>
<dbReference type="PROSITE" id="PS00678">
    <property type="entry name" value="WD_REPEATS_1"/>
    <property type="match status" value="1"/>
</dbReference>
<dbReference type="InterPro" id="IPR001680">
    <property type="entry name" value="WD40_rpt"/>
</dbReference>
<comment type="caution">
    <text evidence="4">The sequence shown here is derived from an EMBL/GenBank/DDBJ whole genome shotgun (WGS) entry which is preliminary data.</text>
</comment>
<dbReference type="AlphaFoldDB" id="A0A8S3RWC2"/>
<reference evidence="4" key="1">
    <citation type="submission" date="2021-03" db="EMBL/GenBank/DDBJ databases">
        <authorList>
            <person name="Bekaert M."/>
        </authorList>
    </citation>
    <scope>NUCLEOTIDE SEQUENCE</scope>
</reference>
<protein>
    <submittedName>
        <fullName evidence="4">WD repeat-containing protein 13</fullName>
    </submittedName>
</protein>
<dbReference type="Pfam" id="PF00400">
    <property type="entry name" value="WD40"/>
    <property type="match status" value="3"/>
</dbReference>
<dbReference type="SUPFAM" id="SSF50978">
    <property type="entry name" value="WD40 repeat-like"/>
    <property type="match status" value="1"/>
</dbReference>
<dbReference type="InterPro" id="IPR015943">
    <property type="entry name" value="WD40/YVTN_repeat-like_dom_sf"/>
</dbReference>
<dbReference type="PANTHER" id="PTHR22838">
    <property type="entry name" value="WD REPEAT PROTEIN 26-RELATED"/>
    <property type="match status" value="1"/>
</dbReference>
<dbReference type="Proteomes" id="UP000683360">
    <property type="component" value="Unassembled WGS sequence"/>
</dbReference>
<evidence type="ECO:0000256" key="3">
    <source>
        <dbReference type="PROSITE-ProRule" id="PRU00221"/>
    </source>
</evidence>
<evidence type="ECO:0000256" key="2">
    <source>
        <dbReference type="ARBA" id="ARBA00022737"/>
    </source>
</evidence>
<name>A0A8S3RWC2_MYTED</name>
<dbReference type="GO" id="GO:0005634">
    <property type="term" value="C:nucleus"/>
    <property type="evidence" value="ECO:0007669"/>
    <property type="project" value="TreeGrafter"/>
</dbReference>
<dbReference type="PROSITE" id="PS50294">
    <property type="entry name" value="WD_REPEATS_REGION"/>
    <property type="match status" value="1"/>
</dbReference>
<dbReference type="InterPro" id="IPR019775">
    <property type="entry name" value="WD40_repeat_CS"/>
</dbReference>
<organism evidence="4 5">
    <name type="scientific">Mytilus edulis</name>
    <name type="common">Blue mussel</name>
    <dbReference type="NCBI Taxonomy" id="6550"/>
    <lineage>
        <taxon>Eukaryota</taxon>
        <taxon>Metazoa</taxon>
        <taxon>Spiralia</taxon>
        <taxon>Lophotrochozoa</taxon>
        <taxon>Mollusca</taxon>
        <taxon>Bivalvia</taxon>
        <taxon>Autobranchia</taxon>
        <taxon>Pteriomorphia</taxon>
        <taxon>Mytilida</taxon>
        <taxon>Mytiloidea</taxon>
        <taxon>Mytilidae</taxon>
        <taxon>Mytilinae</taxon>
        <taxon>Mytilus</taxon>
    </lineage>
</organism>
<dbReference type="OrthoDB" id="1932312at2759"/>
<dbReference type="InterPro" id="IPR051350">
    <property type="entry name" value="WD_repeat-ST_regulator"/>
</dbReference>
<dbReference type="EMBL" id="CAJPWZ010001304">
    <property type="protein sequence ID" value="CAG2212599.1"/>
    <property type="molecule type" value="Genomic_DNA"/>
</dbReference>
<feature type="repeat" description="WD" evidence="3">
    <location>
        <begin position="208"/>
        <end position="249"/>
    </location>
</feature>
<keyword evidence="5" id="KW-1185">Reference proteome</keyword>
<dbReference type="Gene3D" id="2.130.10.10">
    <property type="entry name" value="YVTN repeat-like/Quinoprotein amine dehydrogenase"/>
    <property type="match status" value="2"/>
</dbReference>
<accession>A0A8S3RWC2</accession>
<keyword evidence="1 3" id="KW-0853">WD repeat</keyword>
<dbReference type="PANTHER" id="PTHR22838:SF4">
    <property type="entry name" value="WD REPEAT-CONTAINING PROTEIN 13"/>
    <property type="match status" value="1"/>
</dbReference>
<evidence type="ECO:0000313" key="4">
    <source>
        <dbReference type="EMBL" id="CAG2212599.1"/>
    </source>
</evidence>
<dbReference type="PROSITE" id="PS50082">
    <property type="entry name" value="WD_REPEATS_2"/>
    <property type="match status" value="2"/>
</dbReference>
<dbReference type="SMART" id="SM00320">
    <property type="entry name" value="WD40"/>
    <property type="match status" value="6"/>
</dbReference>
<feature type="repeat" description="WD" evidence="3">
    <location>
        <begin position="410"/>
        <end position="442"/>
    </location>
</feature>
<keyword evidence="2" id="KW-0677">Repeat</keyword>
<dbReference type="GO" id="GO:1990841">
    <property type="term" value="F:promoter-specific chromatin binding"/>
    <property type="evidence" value="ECO:0007669"/>
    <property type="project" value="TreeGrafter"/>
</dbReference>
<gene>
    <name evidence="4" type="ORF">MEDL_26574</name>
</gene>
<proteinExistence type="predicted"/>